<keyword evidence="3" id="KW-1185">Reference proteome</keyword>
<evidence type="ECO:0000313" key="3">
    <source>
        <dbReference type="Proteomes" id="UP001597469"/>
    </source>
</evidence>
<dbReference type="PANTHER" id="PTHR34980:SF2">
    <property type="entry name" value="INNER MEMBRANE PROTEIN YHAH-RELATED"/>
    <property type="match status" value="1"/>
</dbReference>
<feature type="transmembrane region" description="Helical" evidence="1">
    <location>
        <begin position="67"/>
        <end position="86"/>
    </location>
</feature>
<dbReference type="Pfam" id="PF05656">
    <property type="entry name" value="DUF805"/>
    <property type="match status" value="1"/>
</dbReference>
<name>A0ABW5M2C4_9BACT</name>
<keyword evidence="1" id="KW-0812">Transmembrane</keyword>
<keyword evidence="1" id="KW-1133">Transmembrane helix</keyword>
<dbReference type="EMBL" id="JBHULN010000004">
    <property type="protein sequence ID" value="MFD2570769.1"/>
    <property type="molecule type" value="Genomic_DNA"/>
</dbReference>
<gene>
    <name evidence="2" type="ORF">ACFSUS_09010</name>
</gene>
<keyword evidence="1" id="KW-0472">Membrane</keyword>
<dbReference type="RefSeq" id="WP_381521726.1">
    <property type="nucleotide sequence ID" value="NZ_JBHULN010000004.1"/>
</dbReference>
<accession>A0ABW5M2C4</accession>
<proteinExistence type="predicted"/>
<reference evidence="3" key="1">
    <citation type="journal article" date="2019" name="Int. J. Syst. Evol. Microbiol.">
        <title>The Global Catalogue of Microorganisms (GCM) 10K type strain sequencing project: providing services to taxonomists for standard genome sequencing and annotation.</title>
        <authorList>
            <consortium name="The Broad Institute Genomics Platform"/>
            <consortium name="The Broad Institute Genome Sequencing Center for Infectious Disease"/>
            <person name="Wu L."/>
            <person name="Ma J."/>
        </authorList>
    </citation>
    <scope>NUCLEOTIDE SEQUENCE [LARGE SCALE GENOMIC DNA]</scope>
    <source>
        <strain evidence="3">KCTC 42805</strain>
    </source>
</reference>
<evidence type="ECO:0000256" key="1">
    <source>
        <dbReference type="SAM" id="Phobius"/>
    </source>
</evidence>
<comment type="caution">
    <text evidence="2">The sequence shown here is derived from an EMBL/GenBank/DDBJ whole genome shotgun (WGS) entry which is preliminary data.</text>
</comment>
<feature type="transmembrane region" description="Helical" evidence="1">
    <location>
        <begin position="40"/>
        <end position="61"/>
    </location>
</feature>
<dbReference type="PANTHER" id="PTHR34980">
    <property type="entry name" value="INNER MEMBRANE PROTEIN-RELATED-RELATED"/>
    <property type="match status" value="1"/>
</dbReference>
<sequence>MNTATSSATGPATAFAPVNHYLTVLQKYADFKGRARRSEYWYFVLVNTIVSMALSFTVSLISPTVAAVVNGLYTLAILVPAVAVCVRRMHDVEKPWWYALIPVYNFILAISEGTKGANGYGADPKASSVSSTLEPVA</sequence>
<dbReference type="Proteomes" id="UP001597469">
    <property type="component" value="Unassembled WGS sequence"/>
</dbReference>
<evidence type="ECO:0000313" key="2">
    <source>
        <dbReference type="EMBL" id="MFD2570769.1"/>
    </source>
</evidence>
<organism evidence="2 3">
    <name type="scientific">Spirosoma soli</name>
    <dbReference type="NCBI Taxonomy" id="1770529"/>
    <lineage>
        <taxon>Bacteria</taxon>
        <taxon>Pseudomonadati</taxon>
        <taxon>Bacteroidota</taxon>
        <taxon>Cytophagia</taxon>
        <taxon>Cytophagales</taxon>
        <taxon>Cytophagaceae</taxon>
        <taxon>Spirosoma</taxon>
    </lineage>
</organism>
<protein>
    <submittedName>
        <fullName evidence="2">DUF805 domain-containing protein</fullName>
    </submittedName>
</protein>
<dbReference type="InterPro" id="IPR008523">
    <property type="entry name" value="DUF805"/>
</dbReference>